<evidence type="ECO:0000313" key="8">
    <source>
        <dbReference type="Proteomes" id="UP001154078"/>
    </source>
</evidence>
<dbReference type="InterPro" id="IPR003604">
    <property type="entry name" value="Matrin/U1-like-C_Znf_C2H2"/>
</dbReference>
<feature type="domain" description="C2H2-type" evidence="6">
    <location>
        <begin position="327"/>
        <end position="354"/>
    </location>
</feature>
<dbReference type="SMART" id="SM00451">
    <property type="entry name" value="ZnF_U1"/>
    <property type="match status" value="6"/>
</dbReference>
<feature type="domain" description="C2H2-type" evidence="6">
    <location>
        <begin position="2117"/>
        <end position="2144"/>
    </location>
</feature>
<evidence type="ECO:0000256" key="3">
    <source>
        <dbReference type="ARBA" id="ARBA00022771"/>
    </source>
</evidence>
<evidence type="ECO:0000313" key="7">
    <source>
        <dbReference type="EMBL" id="CAH0549818.1"/>
    </source>
</evidence>
<evidence type="ECO:0000256" key="2">
    <source>
        <dbReference type="ARBA" id="ARBA00022737"/>
    </source>
</evidence>
<dbReference type="PANTHER" id="PTHR24403">
    <property type="entry name" value="ZINC FINGER PROTEIN"/>
    <property type="match status" value="1"/>
</dbReference>
<evidence type="ECO:0000256" key="4">
    <source>
        <dbReference type="ARBA" id="ARBA00022833"/>
    </source>
</evidence>
<dbReference type="InterPro" id="IPR013087">
    <property type="entry name" value="Znf_C2H2_type"/>
</dbReference>
<evidence type="ECO:0000256" key="5">
    <source>
        <dbReference type="PROSITE-ProRule" id="PRU00042"/>
    </source>
</evidence>
<reference evidence="7" key="1">
    <citation type="submission" date="2021-12" db="EMBL/GenBank/DDBJ databases">
        <authorList>
            <person name="King R."/>
        </authorList>
    </citation>
    <scope>NUCLEOTIDE SEQUENCE</scope>
</reference>
<feature type="domain" description="C2H2-type" evidence="6">
    <location>
        <begin position="354"/>
        <end position="382"/>
    </location>
</feature>
<dbReference type="GO" id="GO:0045944">
    <property type="term" value="P:positive regulation of transcription by RNA polymerase II"/>
    <property type="evidence" value="ECO:0007669"/>
    <property type="project" value="TreeGrafter"/>
</dbReference>
<proteinExistence type="predicted"/>
<dbReference type="Gene3D" id="3.30.160.60">
    <property type="entry name" value="Classic Zinc Finger"/>
    <property type="match status" value="21"/>
</dbReference>
<dbReference type="OrthoDB" id="3561125at2759"/>
<dbReference type="Proteomes" id="UP001154078">
    <property type="component" value="Chromosome 11"/>
</dbReference>
<dbReference type="GO" id="GO:0005634">
    <property type="term" value="C:nucleus"/>
    <property type="evidence" value="ECO:0007669"/>
    <property type="project" value="TreeGrafter"/>
</dbReference>
<name>A0A9P0AW94_BRAAE</name>
<dbReference type="SMART" id="SM00355">
    <property type="entry name" value="ZnF_C2H2"/>
    <property type="match status" value="57"/>
</dbReference>
<keyword evidence="1" id="KW-0479">Metal-binding</keyword>
<protein>
    <recommendedName>
        <fullName evidence="6">C2H2-type domain-containing protein</fullName>
    </recommendedName>
</protein>
<evidence type="ECO:0000256" key="1">
    <source>
        <dbReference type="ARBA" id="ARBA00022723"/>
    </source>
</evidence>
<feature type="domain" description="C2H2-type" evidence="6">
    <location>
        <begin position="1191"/>
        <end position="1219"/>
    </location>
</feature>
<sequence>MNQLFCSRDEPITRTSNKVLECPYCSHWTKQKQDLQKHVYTRHREQNDVEKKIEITVVIFSCNKCNFTTVSKESLDIHCSEVCKNLDAPMLTCDHCKFTTNIKIKMQRHLRWHKSNNKCPYCDFITDGITDTARTLQSHIYRKHKEQNELEKKVPITIKTYSCDNCKYSTLTKTCFYSHTISCKKIKLKNTFKCHQCPYKSNTNEKLRKHLTRHAPWIKCLYCEFLSVENRTIYRHIYRKHKQQNDVENKVPLPLETCVYCDFKTMDTRTLQTHIHMKHKEQNNLEKKVPVIIKTFSCENCHYTTVRKTSFLSHTRSCKKIKEENTFKCLQCPYKSNTNQKLKWHQKTHLSPKFFCPYCQRVYKKSSSLQLHVINKHKEQNEQENKVKFTNKFYKCSFCESRYLEKKQVMDHEGKCRERVESPTRTSNEMQYINCPYCSHSTKRKKDLQKHVYMLHQEQNDVEKKIEITCVIYSCDKCNYTTVSKNSLEIHSFKVCKNLNAPILTCEHCRFTTPIRVEPPKRTSNELQYINCPYCSHSTKRKKELQKHVYRLHREQNDVEKKMEITVEPTTNELQYINCPYCSHSTKRKKDLHKHVYRLHREQNDVEKKMEITCEIYSCDKCNYTTVSKNSLEIHSFKVCKNLDAPILTCEHCRVEPTTKTTKLRTKSSNKVADIECPYCSYSTKRKPDLHKHVNRMHREQNDIEKKIEITFLKKNCVYCDFTTMNTRTLQMHVHSKHRKQNELEKKVPITIKTYFCDNCDYSTLSKSSFDSHTISCKKIKLEITFKCHLCPYKSNTNEKLKKHIKGHTPSIKCLYCEFSSVENRTINRHIYRKHKQQNDVENKVQLLLEICVYCDFTTIDTRALQMHVHSKHRKQNELEKKVPITRKTYFCDNCDYSTLSKSSFDWHTISCKKIKVEPTTKTTKLRTKSSNKVADIECPYCSYSTKRKPDLHKHVNRMHREQNDIEKKIEMTCLKKNCVYCDFTTEYTIALQRHIYSKHREQNELEKKVPITLKTYSCDNCDYSTLSKSSFDSHTISCIKIKVEPTTKTTKLRSKSSNKVADIECPYCSYSTKRKQDLHRHVYRMHREQNDIEKEIEITFMKKNCVYCDFTTVETHSLQMHIYSKHREQNELEKKVPITIKTYFCDNCDYSTLSKSYFDSHIISCKKIKVEPTTKTTKLRTKSSNKVADIECPYCSYSTKRKQDLHKHVNRIHREQNDIEKKIEITCLKKNCVYCDFTTVDTRELQMHIYSKHREQNELEKKVPITIKTYSCDNCDYTTVRKSSFYSHTISCKKIKVEPTTKTTKLRTKSSNKVADIECPYCSYSTKRKQDLHKHVNRIHREQNDIEKKIEITCLKKNCVYCDFTTVDTRELQMHIYSKHREQNELEKKVPITIKTYSCDNCDYTTVRKSSFYSHTISCKKIKVEPTTKTSNKVADIECPYCSYSTKRKLDLQKHVYRMHREQNDIEKKIEITCEIYSCDKCNYTTVSKNSLEIHSFKACKSLDPPILTCKHCRFKTTIKFEMQKHLRMHTSNFKCSYCEYTAKTNQKIKRHIYAKHRQQNNEENKVQLIPKKCVYCDFTTVDTQTFQMHIYSKHRTQNELEKKVPITIKTYSCDNCDYTTVRKSSFHSHTISCKKIKLENTLKYHLCPYKSNTNEKLRKHLSRHTPSIKCLYCDFSSVENRRMKSHIYRKHRQQNDVENKVQLLLETCVYCDFTTIDTRALQMHVHNKHRKQNELEKKVPITIKTFFCDNCDYSTVFCFRVEPTSKTSNKVADIECPYCSYSTKRKLDLQKHVYRMHREQNEVEKKIEIKCLMYSCDKCNYTTVSKNCLEIHSFKACKSLDAPILTCKHCRFKTTIKFEMQKHLRMHTSNFKCSYCEYAAKTNQKIKRHIYAKHRQQNDEENKVQLIPKKCVYCDFTTVDTQTFQMHIYSKHRTQNELEKKVPITIKTYSCDNCDYTTVRKSSFHSHTISCKKIKLENTLKCHLCPYKSNTNEKLKKHLSRHTPSIKCLYCHFSSVENRRMKSHIYRKHKQQNDVENKVQLLLETCVYCDFTAIDTRALQMHVHNKHRKQNELERKVPITIKTFFCDNCDYSTVSITCFHSHTKSCKNIKLENTFKCHQCPYKSNTNKELKWHLKTHQSRKFVCPYCQLVYITSRSFQLHVIMKHKEQNEQEYKVKLTNKFYKCSFCELINFEKKKVMAHEDKCKNKKKS</sequence>
<dbReference type="GO" id="GO:0008270">
    <property type="term" value="F:zinc ion binding"/>
    <property type="evidence" value="ECO:0007669"/>
    <property type="project" value="UniProtKB-KW"/>
</dbReference>
<dbReference type="PANTHER" id="PTHR24403:SF109">
    <property type="entry name" value="ZINC FINGER PROTEIN 845-LIKE"/>
    <property type="match status" value="1"/>
</dbReference>
<dbReference type="PROSITE" id="PS00028">
    <property type="entry name" value="ZINC_FINGER_C2H2_1"/>
    <property type="match status" value="2"/>
</dbReference>
<gene>
    <name evidence="7" type="ORF">MELIAE_LOCUS2837</name>
</gene>
<dbReference type="PROSITE" id="PS50157">
    <property type="entry name" value="ZINC_FINGER_C2H2_2"/>
    <property type="match status" value="5"/>
</dbReference>
<organism evidence="7 8">
    <name type="scientific">Brassicogethes aeneus</name>
    <name type="common">Rape pollen beetle</name>
    <name type="synonym">Meligethes aeneus</name>
    <dbReference type="NCBI Taxonomy" id="1431903"/>
    <lineage>
        <taxon>Eukaryota</taxon>
        <taxon>Metazoa</taxon>
        <taxon>Ecdysozoa</taxon>
        <taxon>Arthropoda</taxon>
        <taxon>Hexapoda</taxon>
        <taxon>Insecta</taxon>
        <taxon>Pterygota</taxon>
        <taxon>Neoptera</taxon>
        <taxon>Endopterygota</taxon>
        <taxon>Coleoptera</taxon>
        <taxon>Polyphaga</taxon>
        <taxon>Cucujiformia</taxon>
        <taxon>Nitidulidae</taxon>
        <taxon>Meligethinae</taxon>
        <taxon>Brassicogethes</taxon>
    </lineage>
</organism>
<evidence type="ECO:0000259" key="6">
    <source>
        <dbReference type="PROSITE" id="PS50157"/>
    </source>
</evidence>
<keyword evidence="4" id="KW-0862">Zinc</keyword>
<keyword evidence="2" id="KW-0677">Repeat</keyword>
<keyword evidence="3 5" id="KW-0863">Zinc-finger</keyword>
<keyword evidence="8" id="KW-1185">Reference proteome</keyword>
<accession>A0A9P0AW94</accession>
<dbReference type="EMBL" id="OV121142">
    <property type="protein sequence ID" value="CAH0549818.1"/>
    <property type="molecule type" value="Genomic_DNA"/>
</dbReference>
<dbReference type="GO" id="GO:0003676">
    <property type="term" value="F:nucleic acid binding"/>
    <property type="evidence" value="ECO:0007669"/>
    <property type="project" value="InterPro"/>
</dbReference>
<dbReference type="InterPro" id="IPR050688">
    <property type="entry name" value="Zinc_finger/UBP_domain"/>
</dbReference>
<feature type="domain" description="C2H2-type" evidence="6">
    <location>
        <begin position="1318"/>
        <end position="1346"/>
    </location>
</feature>